<protein>
    <submittedName>
        <fullName evidence="3">Uncharacterized protein</fullName>
    </submittedName>
</protein>
<dbReference type="OrthoDB" id="3180470at2"/>
<dbReference type="eggNOG" id="COG0707">
    <property type="taxonomic scope" value="Bacteria"/>
</dbReference>
<dbReference type="PANTHER" id="PTHR12526:SF638">
    <property type="entry name" value="SPORE COAT PROTEIN SA"/>
    <property type="match status" value="1"/>
</dbReference>
<dbReference type="PANTHER" id="PTHR12526">
    <property type="entry name" value="GLYCOSYLTRANSFERASE"/>
    <property type="match status" value="1"/>
</dbReference>
<feature type="domain" description="Glycosyltransferase subfamily 4-like N-terminal" evidence="2">
    <location>
        <begin position="15"/>
        <end position="191"/>
    </location>
</feature>
<comment type="caution">
    <text evidence="3">The sequence shown here is derived from an EMBL/GenBank/DDBJ whole genome shotgun (WGS) entry which is preliminary data.</text>
</comment>
<gene>
    <name evidence="3" type="ORF">PHAMO_570059</name>
</gene>
<evidence type="ECO:0000313" key="4">
    <source>
        <dbReference type="Proteomes" id="UP000004169"/>
    </source>
</evidence>
<dbReference type="SUPFAM" id="SSF53756">
    <property type="entry name" value="UDP-Glycosyltransferase/glycogen phosphorylase"/>
    <property type="match status" value="1"/>
</dbReference>
<dbReference type="Pfam" id="PF13579">
    <property type="entry name" value="Glyco_trans_4_4"/>
    <property type="match status" value="1"/>
</dbReference>
<proteinExistence type="predicted"/>
<evidence type="ECO:0000313" key="3">
    <source>
        <dbReference type="EMBL" id="CCG43064.1"/>
    </source>
</evidence>
<organism evidence="3 4">
    <name type="scientific">Magnetospirillum molischianum DSM 120</name>
    <dbReference type="NCBI Taxonomy" id="1150626"/>
    <lineage>
        <taxon>Bacteria</taxon>
        <taxon>Pseudomonadati</taxon>
        <taxon>Pseudomonadota</taxon>
        <taxon>Alphaproteobacteria</taxon>
        <taxon>Rhodospirillales</taxon>
        <taxon>Rhodospirillaceae</taxon>
        <taxon>Magnetospirillum</taxon>
    </lineage>
</organism>
<dbReference type="InterPro" id="IPR028098">
    <property type="entry name" value="Glyco_trans_4-like_N"/>
</dbReference>
<dbReference type="STRING" id="1150626.PHAMO_570059"/>
<dbReference type="Gene3D" id="3.40.50.2000">
    <property type="entry name" value="Glycogen Phosphorylase B"/>
    <property type="match status" value="2"/>
</dbReference>
<accession>H8FXH6</accession>
<dbReference type="AlphaFoldDB" id="H8FXH6"/>
<dbReference type="InterPro" id="IPR001296">
    <property type="entry name" value="Glyco_trans_1"/>
</dbReference>
<dbReference type="EMBL" id="CAHP01000053">
    <property type="protein sequence ID" value="CCG43064.1"/>
    <property type="molecule type" value="Genomic_DNA"/>
</dbReference>
<reference evidence="3 4" key="1">
    <citation type="journal article" date="2012" name="J. Bacteriol.">
        <title>Draft Genome Sequence of the Purple Photosynthetic Bacterium Phaeospirillum molischianum DSM120, a Particularly Versatile Bacterium.</title>
        <authorList>
            <person name="Duquesne K."/>
            <person name="Prima V."/>
            <person name="Ji B."/>
            <person name="Rouy Z."/>
            <person name="Medigue C."/>
            <person name="Talla E."/>
            <person name="Sturgis J.N."/>
        </authorList>
    </citation>
    <scope>NUCLEOTIDE SEQUENCE [LARGE SCALE GENOMIC DNA]</scope>
    <source>
        <strain evidence="4">DSM120</strain>
    </source>
</reference>
<sequence length="397" mass="43153">MRLMIHDYVGHPFQAQLSRWLARQGHDVLHCHCADFETPHGALAPRPDDPSGLVFRALGLGRPLPKYSPVRRWLHERRYADQVVACLAAFAPDAVISANTPPAIQSALLRRTHQGGARFVSWLQDIISLAADKALRERLPVIGGLAAAVVRRQEFQTLAASDAVVAITADFVPLCIAGGVRPERIQVIPNWAPLDEMPSMPSNNCWRSRHGLDGKTVVLYSGTLGLKHNPGLLAALARACRMRSDVVVVVVTQGLGRRWLEVAKAEQRLDNLLLLDFQPYEELPLMLAAADVLVAILEPYAGVLSVPSKVLTYLCAGRPILGAMPPENLAARTIVEAGAGMVVASTDEDAFAAAALALLNDPARCQIMGRAARDWAEHHFDIDAIGPGFLDVVCHHR</sequence>
<feature type="domain" description="Glycosyl transferase family 1" evidence="1">
    <location>
        <begin position="207"/>
        <end position="375"/>
    </location>
</feature>
<dbReference type="CDD" id="cd03794">
    <property type="entry name" value="GT4_WbuB-like"/>
    <property type="match status" value="1"/>
</dbReference>
<dbReference type="Proteomes" id="UP000004169">
    <property type="component" value="Unassembled WGS sequence"/>
</dbReference>
<name>H8FXH6_MAGML</name>
<evidence type="ECO:0000259" key="1">
    <source>
        <dbReference type="Pfam" id="PF00534"/>
    </source>
</evidence>
<keyword evidence="4" id="KW-1185">Reference proteome</keyword>
<dbReference type="GO" id="GO:0016757">
    <property type="term" value="F:glycosyltransferase activity"/>
    <property type="evidence" value="ECO:0007669"/>
    <property type="project" value="InterPro"/>
</dbReference>
<evidence type="ECO:0000259" key="2">
    <source>
        <dbReference type="Pfam" id="PF13579"/>
    </source>
</evidence>
<dbReference type="Pfam" id="PF00534">
    <property type="entry name" value="Glycos_transf_1"/>
    <property type="match status" value="1"/>
</dbReference>